<gene>
    <name evidence="2" type="ORF">ACFFQV_10500</name>
</gene>
<protein>
    <recommendedName>
        <fullName evidence="4">Hemagglutinin</fullName>
    </recommendedName>
</protein>
<organism evidence="2 3">
    <name type="scientific">Agromyces lapidis</name>
    <dbReference type="NCBI Taxonomy" id="279574"/>
    <lineage>
        <taxon>Bacteria</taxon>
        <taxon>Bacillati</taxon>
        <taxon>Actinomycetota</taxon>
        <taxon>Actinomycetes</taxon>
        <taxon>Micrococcales</taxon>
        <taxon>Microbacteriaceae</taxon>
        <taxon>Agromyces</taxon>
    </lineage>
</organism>
<keyword evidence="1" id="KW-0732">Signal</keyword>
<accession>A0ABV5SQX6</accession>
<dbReference type="EMBL" id="JBHMBL010000002">
    <property type="protein sequence ID" value="MFB9642717.1"/>
    <property type="molecule type" value="Genomic_DNA"/>
</dbReference>
<evidence type="ECO:0000313" key="3">
    <source>
        <dbReference type="Proteomes" id="UP001589667"/>
    </source>
</evidence>
<proteinExistence type="predicted"/>
<sequence length="313" mass="33694">MTPAKLAAAVALATAALLGLASCAHASPDAASQGAQWQGGAAVRAVPTPEFEIPSASAEFDPGLIVSDDAFYDASAMNAAEIQDFLEGLDCRPADDVPCLADYRQTTESQPVVGGRHCAAYEGATRERASRIIQKVSEACGISPRTLLVLLQKEQSLLTRPSESGYLRATGYACPDTADCDTKYFGFFNQVYNAAWQFRQYTEEPARQYRIGEVRVQYHPDAACGATKVAIRNQATANLYNYTPYQPSAATLAAPETGDGCSAFGNLNFWRLWHRWFGDPQAERYPGFLPECSRLVGGHTCPPGPTLPARPGA</sequence>
<evidence type="ECO:0000256" key="1">
    <source>
        <dbReference type="SAM" id="SignalP"/>
    </source>
</evidence>
<reference evidence="2 3" key="1">
    <citation type="submission" date="2024-09" db="EMBL/GenBank/DDBJ databases">
        <authorList>
            <person name="Sun Q."/>
            <person name="Mori K."/>
        </authorList>
    </citation>
    <scope>NUCLEOTIDE SEQUENCE [LARGE SCALE GENOMIC DNA]</scope>
    <source>
        <strain evidence="2 3">JCM 14321</strain>
    </source>
</reference>
<keyword evidence="3" id="KW-1185">Reference proteome</keyword>
<dbReference type="PROSITE" id="PS51257">
    <property type="entry name" value="PROKAR_LIPOPROTEIN"/>
    <property type="match status" value="1"/>
</dbReference>
<feature type="chain" id="PRO_5046633498" description="Hemagglutinin" evidence="1">
    <location>
        <begin position="27"/>
        <end position="313"/>
    </location>
</feature>
<name>A0ABV5SQX6_9MICO</name>
<evidence type="ECO:0008006" key="4">
    <source>
        <dbReference type="Google" id="ProtNLM"/>
    </source>
</evidence>
<dbReference type="Proteomes" id="UP001589667">
    <property type="component" value="Unassembled WGS sequence"/>
</dbReference>
<dbReference type="RefSeq" id="WP_157422578.1">
    <property type="nucleotide sequence ID" value="NZ_BAAANI010000002.1"/>
</dbReference>
<comment type="caution">
    <text evidence="2">The sequence shown here is derived from an EMBL/GenBank/DDBJ whole genome shotgun (WGS) entry which is preliminary data.</text>
</comment>
<evidence type="ECO:0000313" key="2">
    <source>
        <dbReference type="EMBL" id="MFB9642717.1"/>
    </source>
</evidence>
<feature type="signal peptide" evidence="1">
    <location>
        <begin position="1"/>
        <end position="26"/>
    </location>
</feature>